<evidence type="ECO:0000256" key="1">
    <source>
        <dbReference type="SAM" id="MobiDB-lite"/>
    </source>
</evidence>
<gene>
    <name evidence="2" type="ORF">NDU88_002543</name>
</gene>
<reference evidence="2" key="1">
    <citation type="journal article" date="2022" name="bioRxiv">
        <title>Sequencing and chromosome-scale assembly of the giantPleurodeles waltlgenome.</title>
        <authorList>
            <person name="Brown T."/>
            <person name="Elewa A."/>
            <person name="Iarovenko S."/>
            <person name="Subramanian E."/>
            <person name="Araus A.J."/>
            <person name="Petzold A."/>
            <person name="Susuki M."/>
            <person name="Suzuki K.-i.T."/>
            <person name="Hayashi T."/>
            <person name="Toyoda A."/>
            <person name="Oliveira C."/>
            <person name="Osipova E."/>
            <person name="Leigh N.D."/>
            <person name="Simon A."/>
            <person name="Yun M.H."/>
        </authorList>
    </citation>
    <scope>NUCLEOTIDE SEQUENCE</scope>
    <source>
        <strain evidence="2">20211129_DDA</strain>
        <tissue evidence="2">Liver</tissue>
    </source>
</reference>
<keyword evidence="3" id="KW-1185">Reference proteome</keyword>
<feature type="region of interest" description="Disordered" evidence="1">
    <location>
        <begin position="54"/>
        <end position="77"/>
    </location>
</feature>
<dbReference type="EMBL" id="JANPWB010000002">
    <property type="protein sequence ID" value="KAJ1207151.1"/>
    <property type="molecule type" value="Genomic_DNA"/>
</dbReference>
<protein>
    <submittedName>
        <fullName evidence="2">Uncharacterized protein</fullName>
    </submittedName>
</protein>
<dbReference type="AlphaFoldDB" id="A0AAV7W3C7"/>
<dbReference type="Proteomes" id="UP001066276">
    <property type="component" value="Chromosome 1_2"/>
</dbReference>
<accession>A0AAV7W3C7</accession>
<name>A0AAV7W3C7_PLEWA</name>
<sequence>MMLRCNAAAGGAAEREEEARCKAAVLHQQWHSASTVPACTAAGTRRADALARPSAAAAATQIQPDPATGGGGRAITE</sequence>
<evidence type="ECO:0000313" key="2">
    <source>
        <dbReference type="EMBL" id="KAJ1207151.1"/>
    </source>
</evidence>
<evidence type="ECO:0000313" key="3">
    <source>
        <dbReference type="Proteomes" id="UP001066276"/>
    </source>
</evidence>
<proteinExistence type="predicted"/>
<comment type="caution">
    <text evidence="2">The sequence shown here is derived from an EMBL/GenBank/DDBJ whole genome shotgun (WGS) entry which is preliminary data.</text>
</comment>
<organism evidence="2 3">
    <name type="scientific">Pleurodeles waltl</name>
    <name type="common">Iberian ribbed newt</name>
    <dbReference type="NCBI Taxonomy" id="8319"/>
    <lineage>
        <taxon>Eukaryota</taxon>
        <taxon>Metazoa</taxon>
        <taxon>Chordata</taxon>
        <taxon>Craniata</taxon>
        <taxon>Vertebrata</taxon>
        <taxon>Euteleostomi</taxon>
        <taxon>Amphibia</taxon>
        <taxon>Batrachia</taxon>
        <taxon>Caudata</taxon>
        <taxon>Salamandroidea</taxon>
        <taxon>Salamandridae</taxon>
        <taxon>Pleurodelinae</taxon>
        <taxon>Pleurodeles</taxon>
    </lineage>
</organism>
<feature type="compositionally biased region" description="Gly residues" evidence="1">
    <location>
        <begin position="68"/>
        <end position="77"/>
    </location>
</feature>